<accession>A0AAW0ANX8</accession>
<evidence type="ECO:0000313" key="3">
    <source>
        <dbReference type="Proteomes" id="UP001362999"/>
    </source>
</evidence>
<dbReference type="EMBL" id="JAWWNJ010000055">
    <property type="protein sequence ID" value="KAK7015021.1"/>
    <property type="molecule type" value="Genomic_DNA"/>
</dbReference>
<gene>
    <name evidence="2" type="ORF">R3P38DRAFT_2544126</name>
</gene>
<proteinExistence type="predicted"/>
<feature type="compositionally biased region" description="Basic and acidic residues" evidence="1">
    <location>
        <begin position="31"/>
        <end position="51"/>
    </location>
</feature>
<dbReference type="Proteomes" id="UP001362999">
    <property type="component" value="Unassembled WGS sequence"/>
</dbReference>
<protein>
    <submittedName>
        <fullName evidence="2">Uncharacterized protein</fullName>
    </submittedName>
</protein>
<sequence length="177" mass="19832">MGSSTSKAAKTLPKRVTTPPWSGARLPRASDLGREAVSETRTDAIEQDSKDPQFLSKLNQLGTVKVDHHMQTVRTADLTKKMFDSRVQSETQADSATHTQNRLHATRLTLLLNERKSVRTRRDMEFLAQRYGVDLNKLDAIAKFVSTPSVQANSGLRVQTSDGQEQRIMTAVWVEPR</sequence>
<dbReference type="AlphaFoldDB" id="A0AAW0ANX8"/>
<name>A0AAW0ANX8_9AGAR</name>
<reference evidence="2 3" key="1">
    <citation type="journal article" date="2024" name="J Genomics">
        <title>Draft genome sequencing and assembly of Favolaschia claudopus CIRM-BRFM 2984 isolated from oak limbs.</title>
        <authorList>
            <person name="Navarro D."/>
            <person name="Drula E."/>
            <person name="Chaduli D."/>
            <person name="Cazenave R."/>
            <person name="Ahrendt S."/>
            <person name="Wang J."/>
            <person name="Lipzen A."/>
            <person name="Daum C."/>
            <person name="Barry K."/>
            <person name="Grigoriev I.V."/>
            <person name="Favel A."/>
            <person name="Rosso M.N."/>
            <person name="Martin F."/>
        </authorList>
    </citation>
    <scope>NUCLEOTIDE SEQUENCE [LARGE SCALE GENOMIC DNA]</scope>
    <source>
        <strain evidence="2 3">CIRM-BRFM 2984</strain>
    </source>
</reference>
<feature type="region of interest" description="Disordered" evidence="1">
    <location>
        <begin position="1"/>
        <end position="51"/>
    </location>
</feature>
<keyword evidence="3" id="KW-1185">Reference proteome</keyword>
<organism evidence="2 3">
    <name type="scientific">Favolaschia claudopus</name>
    <dbReference type="NCBI Taxonomy" id="2862362"/>
    <lineage>
        <taxon>Eukaryota</taxon>
        <taxon>Fungi</taxon>
        <taxon>Dikarya</taxon>
        <taxon>Basidiomycota</taxon>
        <taxon>Agaricomycotina</taxon>
        <taxon>Agaricomycetes</taxon>
        <taxon>Agaricomycetidae</taxon>
        <taxon>Agaricales</taxon>
        <taxon>Marasmiineae</taxon>
        <taxon>Mycenaceae</taxon>
        <taxon>Favolaschia</taxon>
    </lineage>
</organism>
<evidence type="ECO:0000313" key="2">
    <source>
        <dbReference type="EMBL" id="KAK7015021.1"/>
    </source>
</evidence>
<evidence type="ECO:0000256" key="1">
    <source>
        <dbReference type="SAM" id="MobiDB-lite"/>
    </source>
</evidence>
<comment type="caution">
    <text evidence="2">The sequence shown here is derived from an EMBL/GenBank/DDBJ whole genome shotgun (WGS) entry which is preliminary data.</text>
</comment>